<gene>
    <name evidence="3" type="ORF">SAMN06265338_101107</name>
</gene>
<reference evidence="4" key="1">
    <citation type="submission" date="2017-06" db="EMBL/GenBank/DDBJ databases">
        <authorList>
            <person name="Varghese N."/>
            <person name="Submissions S."/>
        </authorList>
    </citation>
    <scope>NUCLEOTIDE SEQUENCE [LARGE SCALE GENOMIC DNA]</scope>
    <source>
        <strain evidence="4">DSM 137</strain>
    </source>
</reference>
<feature type="signal peptide" evidence="2">
    <location>
        <begin position="1"/>
        <end position="28"/>
    </location>
</feature>
<name>A0A212PXC7_RHOAC</name>
<keyword evidence="2" id="KW-0732">Signal</keyword>
<dbReference type="AlphaFoldDB" id="A0A212PXC7"/>
<evidence type="ECO:0000313" key="3">
    <source>
        <dbReference type="EMBL" id="SNB51583.1"/>
    </source>
</evidence>
<keyword evidence="4" id="KW-1185">Reference proteome</keyword>
<proteinExistence type="predicted"/>
<protein>
    <submittedName>
        <fullName evidence="3">Uncharacterized protein</fullName>
    </submittedName>
</protein>
<feature type="region of interest" description="Disordered" evidence="1">
    <location>
        <begin position="26"/>
        <end position="85"/>
    </location>
</feature>
<dbReference type="EMBL" id="FYDG01000001">
    <property type="protein sequence ID" value="SNB51583.1"/>
    <property type="molecule type" value="Genomic_DNA"/>
</dbReference>
<evidence type="ECO:0000256" key="1">
    <source>
        <dbReference type="SAM" id="MobiDB-lite"/>
    </source>
</evidence>
<organism evidence="3 4">
    <name type="scientific">Rhodoblastus acidophilus</name>
    <name type="common">Rhodopseudomonas acidophila</name>
    <dbReference type="NCBI Taxonomy" id="1074"/>
    <lineage>
        <taxon>Bacteria</taxon>
        <taxon>Pseudomonadati</taxon>
        <taxon>Pseudomonadota</taxon>
        <taxon>Alphaproteobacteria</taxon>
        <taxon>Hyphomicrobiales</taxon>
        <taxon>Rhodoblastaceae</taxon>
        <taxon>Rhodoblastus</taxon>
    </lineage>
</organism>
<dbReference type="Proteomes" id="UP000198418">
    <property type="component" value="Unassembled WGS sequence"/>
</dbReference>
<sequence>MAAPFTTYGAMAAAMVIAGAVQTLPAQAQTAAPPRDDVDPPTGTITGPRGAAPSAEPTDRGGGPALKRSQERREAPSSGDRDDTD</sequence>
<evidence type="ECO:0000313" key="4">
    <source>
        <dbReference type="Proteomes" id="UP000198418"/>
    </source>
</evidence>
<evidence type="ECO:0000256" key="2">
    <source>
        <dbReference type="SAM" id="SignalP"/>
    </source>
</evidence>
<feature type="chain" id="PRO_5013030225" evidence="2">
    <location>
        <begin position="29"/>
        <end position="85"/>
    </location>
</feature>
<accession>A0A212PXC7</accession>
<feature type="compositionally biased region" description="Basic and acidic residues" evidence="1">
    <location>
        <begin position="68"/>
        <end position="85"/>
    </location>
</feature>
<dbReference type="RefSeq" id="WP_088518622.1">
    <property type="nucleotide sequence ID" value="NZ_FYDG01000001.1"/>
</dbReference>